<dbReference type="Gene3D" id="3.40.50.150">
    <property type="entry name" value="Vaccinia Virus protein VP39"/>
    <property type="match status" value="1"/>
</dbReference>
<evidence type="ECO:0000313" key="3">
    <source>
        <dbReference type="Proteomes" id="UP001595858"/>
    </source>
</evidence>
<dbReference type="InterPro" id="IPR053188">
    <property type="entry name" value="FkbM_Methyltransferase"/>
</dbReference>
<dbReference type="GO" id="GO:0008168">
    <property type="term" value="F:methyltransferase activity"/>
    <property type="evidence" value="ECO:0007669"/>
    <property type="project" value="UniProtKB-KW"/>
</dbReference>
<sequence>MTVEALPALLRRHGVAPRGVVHVGAHLGQEVPAYRAAGFARIVLVEPHPVLAAALREMPGVEVVEGACAAEPGTGLLHVTSHDKLSSLQEPVAGRRVVATVDVAVHRLAELVDATVNVAVIDAQGVELEVLAGAPLDTLEVVVVETYVRRKQGGAPAHAEVVGFMARQGWVPVAQWPLDRAGRNLDVVFARPR</sequence>
<dbReference type="InterPro" id="IPR006342">
    <property type="entry name" value="FkbM_mtfrase"/>
</dbReference>
<organism evidence="2 3">
    <name type="scientific">Streptomonospora arabica</name>
    <dbReference type="NCBI Taxonomy" id="412417"/>
    <lineage>
        <taxon>Bacteria</taxon>
        <taxon>Bacillati</taxon>
        <taxon>Actinomycetota</taxon>
        <taxon>Actinomycetes</taxon>
        <taxon>Streptosporangiales</taxon>
        <taxon>Nocardiopsidaceae</taxon>
        <taxon>Streptomonospora</taxon>
    </lineage>
</organism>
<dbReference type="PANTHER" id="PTHR36973">
    <property type="entry name" value="SLL1456 PROTEIN-RELATED"/>
    <property type="match status" value="1"/>
</dbReference>
<reference evidence="3" key="1">
    <citation type="journal article" date="2019" name="Int. J. Syst. Evol. Microbiol.">
        <title>The Global Catalogue of Microorganisms (GCM) 10K type strain sequencing project: providing services to taxonomists for standard genome sequencing and annotation.</title>
        <authorList>
            <consortium name="The Broad Institute Genomics Platform"/>
            <consortium name="The Broad Institute Genome Sequencing Center for Infectious Disease"/>
            <person name="Wu L."/>
            <person name="Ma J."/>
        </authorList>
    </citation>
    <scope>NUCLEOTIDE SEQUENCE [LARGE SCALE GENOMIC DNA]</scope>
    <source>
        <strain evidence="3">CGMCC 4.7304</strain>
    </source>
</reference>
<dbReference type="GO" id="GO:0032259">
    <property type="term" value="P:methylation"/>
    <property type="evidence" value="ECO:0007669"/>
    <property type="project" value="UniProtKB-KW"/>
</dbReference>
<dbReference type="PANTHER" id="PTHR36973:SF4">
    <property type="entry name" value="NODULATION PROTEIN"/>
    <property type="match status" value="1"/>
</dbReference>
<keyword evidence="2" id="KW-0489">Methyltransferase</keyword>
<dbReference type="RefSeq" id="WP_344143002.1">
    <property type="nucleotide sequence ID" value="NZ_BAAAQI010000006.1"/>
</dbReference>
<dbReference type="NCBIfam" id="TIGR01444">
    <property type="entry name" value="fkbM_fam"/>
    <property type="match status" value="1"/>
</dbReference>
<keyword evidence="3" id="KW-1185">Reference proteome</keyword>
<dbReference type="Pfam" id="PF05050">
    <property type="entry name" value="Methyltransf_21"/>
    <property type="match status" value="1"/>
</dbReference>
<evidence type="ECO:0000313" key="2">
    <source>
        <dbReference type="EMBL" id="MFC4869333.1"/>
    </source>
</evidence>
<dbReference type="EMBL" id="JBHSIY010000028">
    <property type="protein sequence ID" value="MFC4869333.1"/>
    <property type="molecule type" value="Genomic_DNA"/>
</dbReference>
<comment type="caution">
    <text evidence="2">The sequence shown here is derived from an EMBL/GenBank/DDBJ whole genome shotgun (WGS) entry which is preliminary data.</text>
</comment>
<dbReference type="InterPro" id="IPR029063">
    <property type="entry name" value="SAM-dependent_MTases_sf"/>
</dbReference>
<gene>
    <name evidence="2" type="ORF">ACFPCZ_22085</name>
</gene>
<dbReference type="Proteomes" id="UP001595858">
    <property type="component" value="Unassembled WGS sequence"/>
</dbReference>
<name>A0ABV9SSK1_9ACTN</name>
<feature type="domain" description="Methyltransferase FkbM" evidence="1">
    <location>
        <begin position="22"/>
        <end position="169"/>
    </location>
</feature>
<dbReference type="SUPFAM" id="SSF53335">
    <property type="entry name" value="S-adenosyl-L-methionine-dependent methyltransferases"/>
    <property type="match status" value="1"/>
</dbReference>
<accession>A0ABV9SSK1</accession>
<proteinExistence type="predicted"/>
<protein>
    <submittedName>
        <fullName evidence="2">FkbM family methyltransferase</fullName>
    </submittedName>
</protein>
<keyword evidence="2" id="KW-0808">Transferase</keyword>
<evidence type="ECO:0000259" key="1">
    <source>
        <dbReference type="Pfam" id="PF05050"/>
    </source>
</evidence>